<comment type="subcellular location">
    <subcellularLocation>
        <location evidence="1">Membrane</location>
    </subcellularLocation>
</comment>
<evidence type="ECO:0000256" key="5">
    <source>
        <dbReference type="ARBA" id="ARBA00023136"/>
    </source>
</evidence>
<keyword evidence="3 6" id="KW-0812">Transmembrane</keyword>
<proteinExistence type="inferred from homology"/>
<comment type="similarity">
    <text evidence="2">Belongs to the UPF0057 (PMP3) family.</text>
</comment>
<accession>A0A074WY18</accession>
<evidence type="ECO:0000256" key="2">
    <source>
        <dbReference type="ARBA" id="ARBA00009530"/>
    </source>
</evidence>
<dbReference type="HOGENOM" id="CLU_107649_7_0_1"/>
<protein>
    <submittedName>
        <fullName evidence="7">Plasma membrane proteolipid 3</fullName>
    </submittedName>
</protein>
<dbReference type="OrthoDB" id="2802411at2759"/>
<keyword evidence="4 6" id="KW-1133">Transmembrane helix</keyword>
<dbReference type="GO" id="GO:0016020">
    <property type="term" value="C:membrane"/>
    <property type="evidence" value="ECO:0007669"/>
    <property type="project" value="UniProtKB-SubCell"/>
</dbReference>
<organism evidence="7 8">
    <name type="scientific">Aureobasidium namibiae CBS 147.97</name>
    <dbReference type="NCBI Taxonomy" id="1043004"/>
    <lineage>
        <taxon>Eukaryota</taxon>
        <taxon>Fungi</taxon>
        <taxon>Dikarya</taxon>
        <taxon>Ascomycota</taxon>
        <taxon>Pezizomycotina</taxon>
        <taxon>Dothideomycetes</taxon>
        <taxon>Dothideomycetidae</taxon>
        <taxon>Dothideales</taxon>
        <taxon>Saccotheciaceae</taxon>
        <taxon>Aureobasidium</taxon>
    </lineage>
</organism>
<evidence type="ECO:0000256" key="1">
    <source>
        <dbReference type="ARBA" id="ARBA00004370"/>
    </source>
</evidence>
<reference evidence="7 8" key="1">
    <citation type="journal article" date="2014" name="BMC Genomics">
        <title>Genome sequencing of four Aureobasidium pullulans varieties: biotechnological potential, stress tolerance, and description of new species.</title>
        <authorList>
            <person name="Gostin Ar C."/>
            <person name="Ohm R.A."/>
            <person name="Kogej T."/>
            <person name="Sonjak S."/>
            <person name="Turk M."/>
            <person name="Zajc J."/>
            <person name="Zalar P."/>
            <person name="Grube M."/>
            <person name="Sun H."/>
            <person name="Han J."/>
            <person name="Sharma A."/>
            <person name="Chiniquy J."/>
            <person name="Ngan C.Y."/>
            <person name="Lipzen A."/>
            <person name="Barry K."/>
            <person name="Grigoriev I.V."/>
            <person name="Gunde-Cimerman N."/>
        </authorList>
    </citation>
    <scope>NUCLEOTIDE SEQUENCE [LARGE SCALE GENOMIC DNA]</scope>
    <source>
        <strain evidence="7 8">CBS 147.97</strain>
    </source>
</reference>
<evidence type="ECO:0000256" key="4">
    <source>
        <dbReference type="ARBA" id="ARBA00022989"/>
    </source>
</evidence>
<keyword evidence="8" id="KW-1185">Reference proteome</keyword>
<dbReference type="AlphaFoldDB" id="A0A074WY18"/>
<evidence type="ECO:0000256" key="6">
    <source>
        <dbReference type="SAM" id="Phobius"/>
    </source>
</evidence>
<evidence type="ECO:0000313" key="8">
    <source>
        <dbReference type="Proteomes" id="UP000027730"/>
    </source>
</evidence>
<keyword evidence="5 6" id="KW-0472">Membrane</keyword>
<sequence length="51" mass="5815">DFCLAIIGLFIPPLSVLKRTGCDHNFLINIVLTCLGWTPGILHAWYIILRY</sequence>
<dbReference type="Pfam" id="PF01679">
    <property type="entry name" value="Pmp3"/>
    <property type="match status" value="1"/>
</dbReference>
<evidence type="ECO:0000256" key="3">
    <source>
        <dbReference type="ARBA" id="ARBA00022692"/>
    </source>
</evidence>
<dbReference type="RefSeq" id="XP_013431505.1">
    <property type="nucleotide sequence ID" value="XM_013576051.1"/>
</dbReference>
<dbReference type="Proteomes" id="UP000027730">
    <property type="component" value="Unassembled WGS sequence"/>
</dbReference>
<gene>
    <name evidence="7" type="ORF">M436DRAFT_17235</name>
</gene>
<dbReference type="EMBL" id="KL584702">
    <property type="protein sequence ID" value="KEQ78105.1"/>
    <property type="molecule type" value="Genomic_DNA"/>
</dbReference>
<dbReference type="STRING" id="1043004.A0A074WY18"/>
<feature type="non-terminal residue" evidence="7">
    <location>
        <position position="1"/>
    </location>
</feature>
<dbReference type="GeneID" id="25407946"/>
<feature type="transmembrane region" description="Helical" evidence="6">
    <location>
        <begin position="26"/>
        <end position="49"/>
    </location>
</feature>
<dbReference type="InterPro" id="IPR000612">
    <property type="entry name" value="PMP3"/>
</dbReference>
<evidence type="ECO:0000313" key="7">
    <source>
        <dbReference type="EMBL" id="KEQ78105.1"/>
    </source>
</evidence>
<dbReference type="PANTHER" id="PTHR21659:SF42">
    <property type="entry name" value="UPF0057 MEMBRANE PROTEIN ZK632.10-RELATED"/>
    <property type="match status" value="1"/>
</dbReference>
<dbReference type="PANTHER" id="PTHR21659">
    <property type="entry name" value="HYDROPHOBIC PROTEIN RCI2 LOW TEMPERATURE AND SALT RESPONSIVE PROTEIN LTI6 -RELATED"/>
    <property type="match status" value="1"/>
</dbReference>
<feature type="non-terminal residue" evidence="7">
    <location>
        <position position="51"/>
    </location>
</feature>
<name>A0A074WY18_9PEZI</name>